<dbReference type="EMBL" id="CAJPEX010001260">
    <property type="protein sequence ID" value="CAG0918690.1"/>
    <property type="molecule type" value="Genomic_DNA"/>
</dbReference>
<evidence type="ECO:0000259" key="4">
    <source>
        <dbReference type="Pfam" id="PF15295"/>
    </source>
</evidence>
<feature type="compositionally biased region" description="Basic and acidic residues" evidence="3">
    <location>
        <begin position="248"/>
        <end position="294"/>
    </location>
</feature>
<gene>
    <name evidence="5" type="ORF">NMOB1V02_LOCUS6238</name>
</gene>
<dbReference type="OrthoDB" id="6380105at2759"/>
<evidence type="ECO:0000256" key="1">
    <source>
        <dbReference type="ARBA" id="ARBA00023054"/>
    </source>
</evidence>
<keyword evidence="1 2" id="KW-0175">Coiled coil</keyword>
<keyword evidence="6" id="KW-1185">Reference proteome</keyword>
<feature type="region of interest" description="Disordered" evidence="3">
    <location>
        <begin position="44"/>
        <end position="67"/>
    </location>
</feature>
<dbReference type="Pfam" id="PF15295">
    <property type="entry name" value="CCDC50_N"/>
    <property type="match status" value="1"/>
</dbReference>
<protein>
    <recommendedName>
        <fullName evidence="4">Coiled-coil domain-containing protein</fullName>
    </recommendedName>
</protein>
<evidence type="ECO:0000256" key="3">
    <source>
        <dbReference type="SAM" id="MobiDB-lite"/>
    </source>
</evidence>
<dbReference type="Proteomes" id="UP000678499">
    <property type="component" value="Unassembled WGS sequence"/>
</dbReference>
<dbReference type="AlphaFoldDB" id="A0A7R9BNC6"/>
<dbReference type="PANTHER" id="PTHR22115:SF4">
    <property type="entry name" value="COILED-COIL DOMAIN-CONTAINING PROTEIN"/>
    <property type="match status" value="1"/>
</dbReference>
<dbReference type="InterPro" id="IPR029311">
    <property type="entry name" value="CCDC50_N"/>
</dbReference>
<feature type="coiled-coil region" evidence="2">
    <location>
        <begin position="172"/>
        <end position="202"/>
    </location>
</feature>
<dbReference type="EMBL" id="OA883297">
    <property type="protein sequence ID" value="CAD7278538.1"/>
    <property type="molecule type" value="Genomic_DNA"/>
</dbReference>
<dbReference type="InterPro" id="IPR039303">
    <property type="entry name" value="CCDC50"/>
</dbReference>
<evidence type="ECO:0000313" key="5">
    <source>
        <dbReference type="EMBL" id="CAD7278538.1"/>
    </source>
</evidence>
<evidence type="ECO:0000256" key="2">
    <source>
        <dbReference type="SAM" id="Coils"/>
    </source>
</evidence>
<feature type="compositionally biased region" description="Acidic residues" evidence="3">
    <location>
        <begin position="295"/>
        <end position="308"/>
    </location>
</feature>
<reference evidence="5" key="1">
    <citation type="submission" date="2020-11" db="EMBL/GenBank/DDBJ databases">
        <authorList>
            <person name="Tran Van P."/>
        </authorList>
    </citation>
    <scope>NUCLEOTIDE SEQUENCE</scope>
</reference>
<feature type="domain" description="Coiled-coil" evidence="4">
    <location>
        <begin position="9"/>
        <end position="98"/>
    </location>
</feature>
<accession>A0A7R9BNC6</accession>
<name>A0A7R9BNC6_9CRUS</name>
<evidence type="ECO:0000313" key="6">
    <source>
        <dbReference type="Proteomes" id="UP000678499"/>
    </source>
</evidence>
<dbReference type="PANTHER" id="PTHR22115">
    <property type="entry name" value="C3ORF6 PROTEIN-RELATED"/>
    <property type="match status" value="1"/>
</dbReference>
<feature type="region of interest" description="Disordered" evidence="3">
    <location>
        <begin position="244"/>
        <end position="315"/>
    </location>
</feature>
<sequence length="355" mass="41372">MERKSDTMPQRGKVGQVCQKWIEHEDEALAHQLQSEEITTHYHRNRSRNAQIRQDLPQAKQEQIKEEEEAEQMRVMYRNMLKRQEQRDAELAAKLQHQHPPCDRDNDVGAVGGSSVFFPPPSPVRENEFSFSARDVKRSPIIYASDEELGALIDDDSDISAPITAAVSAPRYDFLSEEEEEEARIRQELEDEELAKRLQEEEVRDMSPSEILERDRIIALEAQDREYARLIYEKEKARMRRAVRERRARKEAERARQDSPKEESDPDRIEVLPGMEERGIDVGHSPELRRRDEHYEEEEEEEEEEESEFIGTSPICPSVAASVLTTPAPPYMPIQGHRRMQAFEKKKKDKGCTHQ</sequence>
<organism evidence="5">
    <name type="scientific">Notodromas monacha</name>
    <dbReference type="NCBI Taxonomy" id="399045"/>
    <lineage>
        <taxon>Eukaryota</taxon>
        <taxon>Metazoa</taxon>
        <taxon>Ecdysozoa</taxon>
        <taxon>Arthropoda</taxon>
        <taxon>Crustacea</taxon>
        <taxon>Oligostraca</taxon>
        <taxon>Ostracoda</taxon>
        <taxon>Podocopa</taxon>
        <taxon>Podocopida</taxon>
        <taxon>Cypridocopina</taxon>
        <taxon>Cypridoidea</taxon>
        <taxon>Cyprididae</taxon>
        <taxon>Notodromas</taxon>
    </lineage>
</organism>
<proteinExistence type="predicted"/>